<feature type="compositionally biased region" description="Basic and acidic residues" evidence="1">
    <location>
        <begin position="7"/>
        <end position="27"/>
    </location>
</feature>
<organism evidence="2 3">
    <name type="scientific">Protea cynaroides</name>
    <dbReference type="NCBI Taxonomy" id="273540"/>
    <lineage>
        <taxon>Eukaryota</taxon>
        <taxon>Viridiplantae</taxon>
        <taxon>Streptophyta</taxon>
        <taxon>Embryophyta</taxon>
        <taxon>Tracheophyta</taxon>
        <taxon>Spermatophyta</taxon>
        <taxon>Magnoliopsida</taxon>
        <taxon>Proteales</taxon>
        <taxon>Proteaceae</taxon>
        <taxon>Protea</taxon>
    </lineage>
</organism>
<dbReference type="EMBL" id="JAMYWD010000001">
    <property type="protein sequence ID" value="KAJ4980957.1"/>
    <property type="molecule type" value="Genomic_DNA"/>
</dbReference>
<dbReference type="AlphaFoldDB" id="A0A9Q0L230"/>
<name>A0A9Q0L230_9MAGN</name>
<dbReference type="Proteomes" id="UP001141806">
    <property type="component" value="Unassembled WGS sequence"/>
</dbReference>
<sequence>MGRVPRSSREKKKEATAAAEKEKRSEKGCCRRKIEVKRKNCSRMERNRSVTAVVVSMLMSLKIRARKFVHLAWPMGWDPERAYHFLGNEAFLGGGRDEPTKIKVGIRMLLLAAFKFVVVDLFSPAKSSSHI</sequence>
<evidence type="ECO:0000256" key="1">
    <source>
        <dbReference type="SAM" id="MobiDB-lite"/>
    </source>
</evidence>
<evidence type="ECO:0000313" key="3">
    <source>
        <dbReference type="Proteomes" id="UP001141806"/>
    </source>
</evidence>
<comment type="caution">
    <text evidence="2">The sequence shown here is derived from an EMBL/GenBank/DDBJ whole genome shotgun (WGS) entry which is preliminary data.</text>
</comment>
<reference evidence="2" key="1">
    <citation type="journal article" date="2023" name="Plant J.">
        <title>The genome of the king protea, Protea cynaroides.</title>
        <authorList>
            <person name="Chang J."/>
            <person name="Duong T.A."/>
            <person name="Schoeman C."/>
            <person name="Ma X."/>
            <person name="Roodt D."/>
            <person name="Barker N."/>
            <person name="Li Z."/>
            <person name="Van de Peer Y."/>
            <person name="Mizrachi E."/>
        </authorList>
    </citation>
    <scope>NUCLEOTIDE SEQUENCE</scope>
    <source>
        <tissue evidence="2">Young leaves</tissue>
    </source>
</reference>
<evidence type="ECO:0000313" key="2">
    <source>
        <dbReference type="EMBL" id="KAJ4980957.1"/>
    </source>
</evidence>
<feature type="region of interest" description="Disordered" evidence="1">
    <location>
        <begin position="1"/>
        <end position="27"/>
    </location>
</feature>
<gene>
    <name evidence="2" type="ORF">NE237_031794</name>
</gene>
<keyword evidence="3" id="KW-1185">Reference proteome</keyword>
<proteinExistence type="predicted"/>
<protein>
    <submittedName>
        <fullName evidence="2">Uncharacterized protein</fullName>
    </submittedName>
</protein>
<accession>A0A9Q0L230</accession>